<proteinExistence type="predicted"/>
<accession>A0A0A8YJX4</accession>
<name>A0A0A8YJX4_ARUDO</name>
<sequence length="55" mass="6187">MPSYVLWSNLVIDIVYAVLHKAMLGFGQLSWQLAQMQLLVIVCVNSTMLDFGELS</sequence>
<evidence type="ECO:0000313" key="1">
    <source>
        <dbReference type="EMBL" id="JAD22897.1"/>
    </source>
</evidence>
<reference evidence="1" key="1">
    <citation type="submission" date="2014-09" db="EMBL/GenBank/DDBJ databases">
        <authorList>
            <person name="Magalhaes I.L.F."/>
            <person name="Oliveira U."/>
            <person name="Santos F.R."/>
            <person name="Vidigal T.H.D.A."/>
            <person name="Brescovit A.D."/>
            <person name="Santos A.J."/>
        </authorList>
    </citation>
    <scope>NUCLEOTIDE SEQUENCE</scope>
    <source>
        <tissue evidence="1">Shoot tissue taken approximately 20 cm above the soil surface</tissue>
    </source>
</reference>
<dbReference type="AlphaFoldDB" id="A0A0A8YJX4"/>
<organism evidence="1">
    <name type="scientific">Arundo donax</name>
    <name type="common">Giant reed</name>
    <name type="synonym">Donax arundinaceus</name>
    <dbReference type="NCBI Taxonomy" id="35708"/>
    <lineage>
        <taxon>Eukaryota</taxon>
        <taxon>Viridiplantae</taxon>
        <taxon>Streptophyta</taxon>
        <taxon>Embryophyta</taxon>
        <taxon>Tracheophyta</taxon>
        <taxon>Spermatophyta</taxon>
        <taxon>Magnoliopsida</taxon>
        <taxon>Liliopsida</taxon>
        <taxon>Poales</taxon>
        <taxon>Poaceae</taxon>
        <taxon>PACMAD clade</taxon>
        <taxon>Arundinoideae</taxon>
        <taxon>Arundineae</taxon>
        <taxon>Arundo</taxon>
    </lineage>
</organism>
<reference evidence="1" key="2">
    <citation type="journal article" date="2015" name="Data Brief">
        <title>Shoot transcriptome of the giant reed, Arundo donax.</title>
        <authorList>
            <person name="Barrero R.A."/>
            <person name="Guerrero F.D."/>
            <person name="Moolhuijzen P."/>
            <person name="Goolsby J.A."/>
            <person name="Tidwell J."/>
            <person name="Bellgard S.E."/>
            <person name="Bellgard M.I."/>
        </authorList>
    </citation>
    <scope>NUCLEOTIDE SEQUENCE</scope>
    <source>
        <tissue evidence="1">Shoot tissue taken approximately 20 cm above the soil surface</tissue>
    </source>
</reference>
<protein>
    <submittedName>
        <fullName evidence="1">Uncharacterized protein</fullName>
    </submittedName>
</protein>
<dbReference type="EMBL" id="GBRH01274998">
    <property type="protein sequence ID" value="JAD22897.1"/>
    <property type="molecule type" value="Transcribed_RNA"/>
</dbReference>